<keyword evidence="1" id="KW-0812">Transmembrane</keyword>
<feature type="transmembrane region" description="Helical" evidence="1">
    <location>
        <begin position="21"/>
        <end position="44"/>
    </location>
</feature>
<dbReference type="Proteomes" id="UP001609376">
    <property type="component" value="Unassembled WGS sequence"/>
</dbReference>
<evidence type="ECO:0000313" key="2">
    <source>
        <dbReference type="EMBL" id="MFH5774442.1"/>
    </source>
</evidence>
<protein>
    <submittedName>
        <fullName evidence="2">Phage holin family protein</fullName>
    </submittedName>
</protein>
<name>A0ABW7LJY8_9RHOB</name>
<keyword evidence="3" id="KW-1185">Reference proteome</keyword>
<keyword evidence="1" id="KW-1133">Transmembrane helix</keyword>
<gene>
    <name evidence="2" type="ORF">ACHFJ0_09320</name>
</gene>
<dbReference type="RefSeq" id="WP_395133471.1">
    <property type="nucleotide sequence ID" value="NZ_JBIMPR010000006.1"/>
</dbReference>
<proteinExistence type="predicted"/>
<feature type="transmembrane region" description="Helical" evidence="1">
    <location>
        <begin position="50"/>
        <end position="74"/>
    </location>
</feature>
<evidence type="ECO:0000313" key="3">
    <source>
        <dbReference type="Proteomes" id="UP001609376"/>
    </source>
</evidence>
<reference evidence="2 3" key="1">
    <citation type="submission" date="2024-10" db="EMBL/GenBank/DDBJ databases">
        <title>Paracoccus drimophilus sp. nov., a novel bacterium from corn roots in Hunan.</title>
        <authorList>
            <person name="Li X."/>
        </authorList>
    </citation>
    <scope>NUCLEOTIDE SEQUENCE [LARGE SCALE GENOMIC DNA]</scope>
    <source>
        <strain evidence="2 3">NGMCC 1.201697</strain>
    </source>
</reference>
<comment type="caution">
    <text evidence="2">The sequence shown here is derived from an EMBL/GenBank/DDBJ whole genome shotgun (WGS) entry which is preliminary data.</text>
</comment>
<accession>A0ABW7LJY8</accession>
<sequence length="216" mass="22861">MFAYTKNMQLALSDKVRRTGLVAGAGVLLILGGGFLLAALWTYLAHHLGWGSMAASIAIGGVLFAVGILVLLIARVERHPVPTTDELKSEVEQQLNLLANTALERASTAADEALDRASAKATAVLDLAEQKVHSVTDDLGYRANRAADQAEARLYGAARRAGETTARRMGFGAMNGSSDRPGSRAGTIAPLLGALAVGVTLAGRFQDWRHRDEDPD</sequence>
<organism evidence="2 3">
    <name type="scientific">Paracoccus broussonetiae subsp. drimophilus</name>
    <dbReference type="NCBI Taxonomy" id="3373869"/>
    <lineage>
        <taxon>Bacteria</taxon>
        <taxon>Pseudomonadati</taxon>
        <taxon>Pseudomonadota</taxon>
        <taxon>Alphaproteobacteria</taxon>
        <taxon>Rhodobacterales</taxon>
        <taxon>Paracoccaceae</taxon>
        <taxon>Paracoccus</taxon>
        <taxon>Paracoccus broussonetiae</taxon>
    </lineage>
</organism>
<dbReference type="SUPFAM" id="SSF103473">
    <property type="entry name" value="MFS general substrate transporter"/>
    <property type="match status" value="1"/>
</dbReference>
<evidence type="ECO:0000256" key="1">
    <source>
        <dbReference type="SAM" id="Phobius"/>
    </source>
</evidence>
<keyword evidence="1" id="KW-0472">Membrane</keyword>
<dbReference type="EMBL" id="JBIMPR010000006">
    <property type="protein sequence ID" value="MFH5774442.1"/>
    <property type="molecule type" value="Genomic_DNA"/>
</dbReference>
<dbReference type="InterPro" id="IPR036259">
    <property type="entry name" value="MFS_trans_sf"/>
</dbReference>